<gene>
    <name evidence="1" type="ORF">KY290_036770</name>
</gene>
<sequence>MRIKKEVEDTEGCDRIDLIIKFDNNTASAVKSKADVNQSCASNHWELQTEYVCAALTFICSSKISILSDELASAGRVLTASDFNILCVQKVVIWFQGYILLLYGHLRPEPVSYSELHSLLLNHEFIHGSSMSSLAIPYFRRYT</sequence>
<reference evidence="1 2" key="1">
    <citation type="journal article" date="2021" name="bioRxiv">
        <title>Chromosome-scale and haplotype-resolved genome assembly of a tetraploid potato cultivar.</title>
        <authorList>
            <person name="Sun H."/>
            <person name="Jiao W.-B."/>
            <person name="Krause K."/>
            <person name="Campoy J.A."/>
            <person name="Goel M."/>
            <person name="Folz-Donahue K."/>
            <person name="Kukat C."/>
            <person name="Huettel B."/>
            <person name="Schneeberger K."/>
        </authorList>
    </citation>
    <scope>NUCLEOTIDE SEQUENCE [LARGE SCALE GENOMIC DNA]</scope>
    <source>
        <strain evidence="1">SolTubOtavaFocal</strain>
        <tissue evidence="1">Leaves</tissue>
    </source>
</reference>
<organism evidence="1 2">
    <name type="scientific">Solanum tuberosum</name>
    <name type="common">Potato</name>
    <dbReference type="NCBI Taxonomy" id="4113"/>
    <lineage>
        <taxon>Eukaryota</taxon>
        <taxon>Viridiplantae</taxon>
        <taxon>Streptophyta</taxon>
        <taxon>Embryophyta</taxon>
        <taxon>Tracheophyta</taxon>
        <taxon>Spermatophyta</taxon>
        <taxon>Magnoliopsida</taxon>
        <taxon>eudicotyledons</taxon>
        <taxon>Gunneridae</taxon>
        <taxon>Pentapetalae</taxon>
        <taxon>asterids</taxon>
        <taxon>lamiids</taxon>
        <taxon>Solanales</taxon>
        <taxon>Solanaceae</taxon>
        <taxon>Solanoideae</taxon>
        <taxon>Solaneae</taxon>
        <taxon>Solanum</taxon>
    </lineage>
</organism>
<comment type="caution">
    <text evidence="1">The sequence shown here is derived from an EMBL/GenBank/DDBJ whole genome shotgun (WGS) entry which is preliminary data.</text>
</comment>
<keyword evidence="2" id="KW-1185">Reference proteome</keyword>
<evidence type="ECO:0000313" key="1">
    <source>
        <dbReference type="EMBL" id="KAH0738065.1"/>
    </source>
</evidence>
<dbReference type="EMBL" id="JAIVGD010000028">
    <property type="protein sequence ID" value="KAH0738065.1"/>
    <property type="molecule type" value="Genomic_DNA"/>
</dbReference>
<evidence type="ECO:0000313" key="2">
    <source>
        <dbReference type="Proteomes" id="UP000826656"/>
    </source>
</evidence>
<accession>A0ABQ7TXG2</accession>
<proteinExistence type="predicted"/>
<protein>
    <submittedName>
        <fullName evidence="1">Uncharacterized protein</fullName>
    </submittedName>
</protein>
<name>A0ABQ7TXG2_SOLTU</name>
<dbReference type="Proteomes" id="UP000826656">
    <property type="component" value="Unassembled WGS sequence"/>
</dbReference>